<dbReference type="InterPro" id="IPR027417">
    <property type="entry name" value="P-loop_NTPase"/>
</dbReference>
<evidence type="ECO:0000313" key="1">
    <source>
        <dbReference type="EMBL" id="KXS22090.1"/>
    </source>
</evidence>
<name>A0A139AZF8_GONPJ</name>
<accession>A0A139AZF8</accession>
<reference evidence="1 2" key="1">
    <citation type="journal article" date="2015" name="Genome Biol. Evol.">
        <title>Phylogenomic analyses indicate that early fungi evolved digesting cell walls of algal ancestors of land plants.</title>
        <authorList>
            <person name="Chang Y."/>
            <person name="Wang S."/>
            <person name="Sekimoto S."/>
            <person name="Aerts A.L."/>
            <person name="Choi C."/>
            <person name="Clum A."/>
            <person name="LaButti K.M."/>
            <person name="Lindquist E.A."/>
            <person name="Yee Ngan C."/>
            <person name="Ohm R.A."/>
            <person name="Salamov A.A."/>
            <person name="Grigoriev I.V."/>
            <person name="Spatafora J.W."/>
            <person name="Berbee M.L."/>
        </authorList>
    </citation>
    <scope>NUCLEOTIDE SEQUENCE [LARGE SCALE GENOMIC DNA]</scope>
    <source>
        <strain evidence="1 2">JEL478</strain>
    </source>
</reference>
<dbReference type="SUPFAM" id="SSF52540">
    <property type="entry name" value="P-loop containing nucleoside triphosphate hydrolases"/>
    <property type="match status" value="1"/>
</dbReference>
<dbReference type="AlphaFoldDB" id="A0A139AZF8"/>
<organism evidence="1 2">
    <name type="scientific">Gonapodya prolifera (strain JEL478)</name>
    <name type="common">Monoblepharis prolifera</name>
    <dbReference type="NCBI Taxonomy" id="1344416"/>
    <lineage>
        <taxon>Eukaryota</taxon>
        <taxon>Fungi</taxon>
        <taxon>Fungi incertae sedis</taxon>
        <taxon>Chytridiomycota</taxon>
        <taxon>Chytridiomycota incertae sedis</taxon>
        <taxon>Monoblepharidomycetes</taxon>
        <taxon>Monoblepharidales</taxon>
        <taxon>Gonapodyaceae</taxon>
        <taxon>Gonapodya</taxon>
    </lineage>
</organism>
<sequence>MPDGSKVENWDVPGALDMDRFLHDLRSLKTSESESRSLTQIAGVSTFGGFDVTGAVPLDPSNLESSVVQALSPYLYSLKERFRSMLNPLGGGADSPGDPSQGAFRKSLNIVLVDGFLLFADLAVAQEFDFRVFLDADYATLKQRRESRSGYLTSDGSIWKDPPGFFDSIVWLAAIENNSLIRDPVSRQEAAIDEDTLILDTGSSDLESCVERVAGLLLESLSRRVGKI</sequence>
<dbReference type="Proteomes" id="UP000070544">
    <property type="component" value="Unassembled WGS sequence"/>
</dbReference>
<evidence type="ECO:0008006" key="3">
    <source>
        <dbReference type="Google" id="ProtNLM"/>
    </source>
</evidence>
<evidence type="ECO:0000313" key="2">
    <source>
        <dbReference type="Proteomes" id="UP000070544"/>
    </source>
</evidence>
<keyword evidence="2" id="KW-1185">Reference proteome</keyword>
<dbReference type="STRING" id="1344416.A0A139AZF8"/>
<dbReference type="EMBL" id="KQ965731">
    <property type="protein sequence ID" value="KXS22090.1"/>
    <property type="molecule type" value="Genomic_DNA"/>
</dbReference>
<gene>
    <name evidence="1" type="ORF">M427DRAFT_50452</name>
</gene>
<dbReference type="OrthoDB" id="10041966at2759"/>
<proteinExistence type="predicted"/>
<protein>
    <recommendedName>
        <fullName evidence="3">P-loop containing nucleoside triphosphate hydrolase protein</fullName>
    </recommendedName>
</protein>
<dbReference type="Gene3D" id="3.40.50.300">
    <property type="entry name" value="P-loop containing nucleotide triphosphate hydrolases"/>
    <property type="match status" value="1"/>
</dbReference>